<dbReference type="Gene3D" id="3.30.830.10">
    <property type="entry name" value="Metalloenzyme, LuxS/M16 peptidase-like"/>
    <property type="match status" value="2"/>
</dbReference>
<dbReference type="SUPFAM" id="SSF63411">
    <property type="entry name" value="LuxS/MPP-like metallohydrolase"/>
    <property type="match status" value="2"/>
</dbReference>
<feature type="chain" id="PRO_5045541042" evidence="2">
    <location>
        <begin position="24"/>
        <end position="490"/>
    </location>
</feature>
<organism evidence="5 6">
    <name type="scientific">Pyxidicoccus parkwayensis</name>
    <dbReference type="NCBI Taxonomy" id="2813578"/>
    <lineage>
        <taxon>Bacteria</taxon>
        <taxon>Pseudomonadati</taxon>
        <taxon>Myxococcota</taxon>
        <taxon>Myxococcia</taxon>
        <taxon>Myxococcales</taxon>
        <taxon>Cystobacterineae</taxon>
        <taxon>Myxococcaceae</taxon>
        <taxon>Pyxidicoccus</taxon>
    </lineage>
</organism>
<name>A0ABX7NPA6_9BACT</name>
<protein>
    <submittedName>
        <fullName evidence="5">Insulinase family protein</fullName>
    </submittedName>
</protein>
<dbReference type="InterPro" id="IPR007863">
    <property type="entry name" value="Peptidase_M16_C"/>
</dbReference>
<feature type="domain" description="Peptidase M16 N-terminal" evidence="3">
    <location>
        <begin position="75"/>
        <end position="183"/>
    </location>
</feature>
<dbReference type="RefSeq" id="WP_206722103.1">
    <property type="nucleotide sequence ID" value="NZ_CP071090.1"/>
</dbReference>
<dbReference type="InterPro" id="IPR011249">
    <property type="entry name" value="Metalloenz_LuxS/M16"/>
</dbReference>
<dbReference type="PANTHER" id="PTHR11851:SF224">
    <property type="entry name" value="PROCESSING PROTEASE"/>
    <property type="match status" value="1"/>
</dbReference>
<evidence type="ECO:0000259" key="3">
    <source>
        <dbReference type="Pfam" id="PF00675"/>
    </source>
</evidence>
<dbReference type="Proteomes" id="UP000662747">
    <property type="component" value="Chromosome"/>
</dbReference>
<evidence type="ECO:0000313" key="5">
    <source>
        <dbReference type="EMBL" id="QSQ20523.1"/>
    </source>
</evidence>
<dbReference type="Pfam" id="PF05193">
    <property type="entry name" value="Peptidase_M16_C"/>
    <property type="match status" value="1"/>
</dbReference>
<dbReference type="EMBL" id="CP071090">
    <property type="protein sequence ID" value="QSQ20523.1"/>
    <property type="molecule type" value="Genomic_DNA"/>
</dbReference>
<evidence type="ECO:0000256" key="2">
    <source>
        <dbReference type="SAM" id="SignalP"/>
    </source>
</evidence>
<feature type="region of interest" description="Disordered" evidence="1">
    <location>
        <begin position="25"/>
        <end position="46"/>
    </location>
</feature>
<keyword evidence="6" id="KW-1185">Reference proteome</keyword>
<reference evidence="5 6" key="1">
    <citation type="submission" date="2021-02" db="EMBL/GenBank/DDBJ databases">
        <title>De Novo genome assembly of isolated myxobacteria.</title>
        <authorList>
            <person name="Stevens D.C."/>
        </authorList>
    </citation>
    <scope>NUCLEOTIDE SEQUENCE [LARGE SCALE GENOMIC DNA]</scope>
    <source>
        <strain evidence="6">SCPEA02</strain>
    </source>
</reference>
<dbReference type="PANTHER" id="PTHR11851">
    <property type="entry name" value="METALLOPROTEASE"/>
    <property type="match status" value="1"/>
</dbReference>
<feature type="signal peptide" evidence="2">
    <location>
        <begin position="1"/>
        <end position="23"/>
    </location>
</feature>
<evidence type="ECO:0000256" key="1">
    <source>
        <dbReference type="SAM" id="MobiDB-lite"/>
    </source>
</evidence>
<evidence type="ECO:0000259" key="4">
    <source>
        <dbReference type="Pfam" id="PF05193"/>
    </source>
</evidence>
<dbReference type="Pfam" id="PF00675">
    <property type="entry name" value="Peptidase_M16"/>
    <property type="match status" value="1"/>
</dbReference>
<dbReference type="InterPro" id="IPR011765">
    <property type="entry name" value="Pept_M16_N"/>
</dbReference>
<dbReference type="InterPro" id="IPR050361">
    <property type="entry name" value="MPP/UQCRC_Complex"/>
</dbReference>
<proteinExistence type="predicted"/>
<sequence length="490" mass="51821">MMAPLSWKALLSALLLSSVPSAAQTPAAAPKPATPAPAPVQGVTLPKPTTVTLKNGAKLLLVERRDLPLVSFSAYMRGGALAAPSGKEGLAALTGELLQKGAGSRDARQFAEAVDGVGGSIDVTPGLEALIINGQFMSRDANLMVELLADMLVRPRFAQDELEKTRERMVSEIAAAKDADLRALIGSYFQAFHFANHPYGVAVGGSEASLPGLTREDVLAYAKNNLGADRLILSVVGDFDSKALAAKLESALGGWAKAASPSPEVPATTVSRGRRVLLVDKPDATQTYFWIGNTGIARNDPDRAAVKLAETVFGGRFTSLLNTELRVKTGLTYGASGYFIRNSRPGPVVISSYTKTETTGRAIDLALDVLTRYRQSGMDDAMLASSKSYVLGQFPPTLETSAQVAGKLSELAFYGLDASDVDGFASAINATTREGVRTVIQRTLPSPDDLTLVLIGKASVIRDVARKYGPVTEMKISDKRFSPPAAPAKR</sequence>
<evidence type="ECO:0000313" key="6">
    <source>
        <dbReference type="Proteomes" id="UP000662747"/>
    </source>
</evidence>
<keyword evidence="2" id="KW-0732">Signal</keyword>
<gene>
    <name evidence="5" type="ORF">JY651_35550</name>
</gene>
<accession>A0ABX7NPA6</accession>
<feature type="domain" description="Peptidase M16 C-terminal" evidence="4">
    <location>
        <begin position="213"/>
        <end position="387"/>
    </location>
</feature>